<dbReference type="SUPFAM" id="SSF109854">
    <property type="entry name" value="DinB/YfiT-like putative metalloenzymes"/>
    <property type="match status" value="1"/>
</dbReference>
<evidence type="ECO:0000313" key="3">
    <source>
        <dbReference type="Proteomes" id="UP000240009"/>
    </source>
</evidence>
<dbReference type="InterPro" id="IPR024775">
    <property type="entry name" value="DinB-like"/>
</dbReference>
<dbReference type="AlphaFoldDB" id="A0A2S8G9Y8"/>
<proteinExistence type="predicted"/>
<dbReference type="EMBL" id="PUIA01000003">
    <property type="protein sequence ID" value="PQO41253.1"/>
    <property type="molecule type" value="Genomic_DNA"/>
</dbReference>
<accession>A0A2S8G9Y8</accession>
<sequence>MNDLWNNVLNQQYEAALCTLNHCIVSSPDAAWQGKVVNMTFDQAVFHTLFFTDYYLGKCPEDLQQQAYHQQHADFFADYEEMEPRVQVQRYTKESLLDYLQFSRTKARETIAEETADDLAAACAFPPKTFSRAELHVYNIRHIQHHAAQLIMRLRMDYQVDTPWFGSGWRS</sequence>
<evidence type="ECO:0000313" key="2">
    <source>
        <dbReference type="EMBL" id="PQO41253.1"/>
    </source>
</evidence>
<dbReference type="Proteomes" id="UP000240009">
    <property type="component" value="Unassembled WGS sequence"/>
</dbReference>
<comment type="caution">
    <text evidence="2">The sequence shown here is derived from an EMBL/GenBank/DDBJ whole genome shotgun (WGS) entry which is preliminary data.</text>
</comment>
<organism evidence="2 3">
    <name type="scientific">Blastopirellula marina</name>
    <dbReference type="NCBI Taxonomy" id="124"/>
    <lineage>
        <taxon>Bacteria</taxon>
        <taxon>Pseudomonadati</taxon>
        <taxon>Planctomycetota</taxon>
        <taxon>Planctomycetia</taxon>
        <taxon>Pirellulales</taxon>
        <taxon>Pirellulaceae</taxon>
        <taxon>Blastopirellula</taxon>
    </lineage>
</organism>
<gene>
    <name evidence="2" type="ORF">C5Y96_00635</name>
</gene>
<protein>
    <recommendedName>
        <fullName evidence="1">DinB-like domain-containing protein</fullName>
    </recommendedName>
</protein>
<dbReference type="RefSeq" id="WP_105349619.1">
    <property type="nucleotide sequence ID" value="NZ_PUIA01000003.1"/>
</dbReference>
<dbReference type="OrthoDB" id="5459461at2"/>
<reference evidence="2 3" key="1">
    <citation type="submission" date="2018-02" db="EMBL/GenBank/DDBJ databases">
        <title>Comparative genomes isolates from brazilian mangrove.</title>
        <authorList>
            <person name="Araujo J.E."/>
            <person name="Taketani R.G."/>
            <person name="Silva M.C.P."/>
            <person name="Loureco M.V."/>
            <person name="Andreote F.D."/>
        </authorList>
    </citation>
    <scope>NUCLEOTIDE SEQUENCE [LARGE SCALE GENOMIC DNA]</scope>
    <source>
        <strain evidence="2 3">HEX-2 MGV</strain>
    </source>
</reference>
<feature type="domain" description="DinB-like" evidence="1">
    <location>
        <begin position="38"/>
        <end position="150"/>
    </location>
</feature>
<dbReference type="Gene3D" id="1.20.120.450">
    <property type="entry name" value="dinb family like domain"/>
    <property type="match status" value="1"/>
</dbReference>
<name>A0A2S8G9Y8_9BACT</name>
<dbReference type="Pfam" id="PF12867">
    <property type="entry name" value="DinB_2"/>
    <property type="match status" value="1"/>
</dbReference>
<evidence type="ECO:0000259" key="1">
    <source>
        <dbReference type="Pfam" id="PF12867"/>
    </source>
</evidence>
<dbReference type="InterPro" id="IPR034660">
    <property type="entry name" value="DinB/YfiT-like"/>
</dbReference>